<reference evidence="3" key="1">
    <citation type="submission" date="2017-09" db="EMBL/GenBank/DDBJ databases">
        <authorList>
            <person name="Feng G."/>
            <person name="Zhu H."/>
        </authorList>
    </citation>
    <scope>NUCLEOTIDE SEQUENCE [LARGE SCALE GENOMIC DNA]</scope>
    <source>
        <strain evidence="3">1PNM-20</strain>
    </source>
</reference>
<comment type="caution">
    <text evidence="2">The sequence shown here is derived from an EMBL/GenBank/DDBJ whole genome shotgun (WGS) entry which is preliminary data.</text>
</comment>
<dbReference type="PANTHER" id="PTHR35525:SF3">
    <property type="entry name" value="BLL6575 PROTEIN"/>
    <property type="match status" value="1"/>
</dbReference>
<dbReference type="Gene3D" id="1.10.3300.10">
    <property type="entry name" value="Jann2411-like domain"/>
    <property type="match status" value="1"/>
</dbReference>
<protein>
    <recommendedName>
        <fullName evidence="1">Zinc finger CGNR domain-containing protein</fullName>
    </recommendedName>
</protein>
<name>A0A2A2SAM7_9SPHN</name>
<feature type="domain" description="Zinc finger CGNR" evidence="1">
    <location>
        <begin position="144"/>
        <end position="184"/>
    </location>
</feature>
<sequence length="184" mass="20020">MSAHPPLPHRVAGDLALDLANTIGWRGTLREIDYLADADDIAAWARMVGLVEPSYTVPDAARDALVADVHGLRAAIMDAGATIATGSTPRGESMATIRDMAARSLEVASLNGAPATLTFAPDDRIVGPLAWAALDLLRGSELDRLKQCPPNDCRWLFLDRTKNRSRRWCDMATCGNREKARRSR</sequence>
<dbReference type="InterPro" id="IPR021005">
    <property type="entry name" value="Znf_CGNR"/>
</dbReference>
<dbReference type="PANTHER" id="PTHR35525">
    <property type="entry name" value="BLL6575 PROTEIN"/>
    <property type="match status" value="1"/>
</dbReference>
<proteinExistence type="predicted"/>
<dbReference type="AlphaFoldDB" id="A0A2A2SAM7"/>
<evidence type="ECO:0000313" key="2">
    <source>
        <dbReference type="EMBL" id="PAX06306.1"/>
    </source>
</evidence>
<dbReference type="Pfam" id="PF07336">
    <property type="entry name" value="ABATE"/>
    <property type="match status" value="1"/>
</dbReference>
<evidence type="ECO:0000313" key="3">
    <source>
        <dbReference type="Proteomes" id="UP000218151"/>
    </source>
</evidence>
<keyword evidence="3" id="KW-1185">Reference proteome</keyword>
<dbReference type="InterPro" id="IPR010852">
    <property type="entry name" value="ABATE"/>
</dbReference>
<dbReference type="OrthoDB" id="9808437at2"/>
<organism evidence="2 3">
    <name type="scientific">Sphingomonas lenta</name>
    <dbReference type="NCBI Taxonomy" id="1141887"/>
    <lineage>
        <taxon>Bacteria</taxon>
        <taxon>Pseudomonadati</taxon>
        <taxon>Pseudomonadota</taxon>
        <taxon>Alphaproteobacteria</taxon>
        <taxon>Sphingomonadales</taxon>
        <taxon>Sphingomonadaceae</taxon>
        <taxon>Sphingomonas</taxon>
    </lineage>
</organism>
<gene>
    <name evidence="2" type="ORF">CKY28_18045</name>
</gene>
<dbReference type="InterPro" id="IPR023286">
    <property type="entry name" value="ABATE_dom_sf"/>
</dbReference>
<dbReference type="SUPFAM" id="SSF160904">
    <property type="entry name" value="Jann2411-like"/>
    <property type="match status" value="1"/>
</dbReference>
<dbReference type="EMBL" id="NSLI01000009">
    <property type="protein sequence ID" value="PAX06306.1"/>
    <property type="molecule type" value="Genomic_DNA"/>
</dbReference>
<dbReference type="Proteomes" id="UP000218151">
    <property type="component" value="Unassembled WGS sequence"/>
</dbReference>
<evidence type="ECO:0000259" key="1">
    <source>
        <dbReference type="Pfam" id="PF11706"/>
    </source>
</evidence>
<accession>A0A2A2SAM7</accession>
<dbReference type="Pfam" id="PF11706">
    <property type="entry name" value="zf-CGNR"/>
    <property type="match status" value="1"/>
</dbReference>